<gene>
    <name evidence="6" type="ORF">SEMRO_779_G201390.1</name>
</gene>
<dbReference type="InterPro" id="IPR013083">
    <property type="entry name" value="Znf_RING/FYVE/PHD"/>
</dbReference>
<feature type="domain" description="RING-type" evidence="5">
    <location>
        <begin position="200"/>
        <end position="248"/>
    </location>
</feature>
<comment type="caution">
    <text evidence="6">The sequence shown here is derived from an EMBL/GenBank/DDBJ whole genome shotgun (WGS) entry which is preliminary data.</text>
</comment>
<keyword evidence="1" id="KW-0479">Metal-binding</keyword>
<accession>A0A9N8EDD8</accession>
<keyword evidence="2 4" id="KW-0863">Zinc-finger</keyword>
<dbReference type="OrthoDB" id="206942at2759"/>
<dbReference type="Pfam" id="PF13639">
    <property type="entry name" value="zf-RING_2"/>
    <property type="match status" value="1"/>
</dbReference>
<evidence type="ECO:0000259" key="5">
    <source>
        <dbReference type="PROSITE" id="PS50089"/>
    </source>
</evidence>
<dbReference type="SUPFAM" id="SSF57850">
    <property type="entry name" value="RING/U-box"/>
    <property type="match status" value="1"/>
</dbReference>
<name>A0A9N8EDD8_9STRA</name>
<evidence type="ECO:0000256" key="4">
    <source>
        <dbReference type="PROSITE-ProRule" id="PRU00175"/>
    </source>
</evidence>
<evidence type="ECO:0000313" key="7">
    <source>
        <dbReference type="Proteomes" id="UP001153069"/>
    </source>
</evidence>
<evidence type="ECO:0000256" key="3">
    <source>
        <dbReference type="ARBA" id="ARBA00022833"/>
    </source>
</evidence>
<dbReference type="Proteomes" id="UP001153069">
    <property type="component" value="Unassembled WGS sequence"/>
</dbReference>
<dbReference type="GO" id="GO:0008270">
    <property type="term" value="F:zinc ion binding"/>
    <property type="evidence" value="ECO:0007669"/>
    <property type="project" value="UniProtKB-KW"/>
</dbReference>
<dbReference type="Gene3D" id="3.30.40.10">
    <property type="entry name" value="Zinc/RING finger domain, C3HC4 (zinc finger)"/>
    <property type="match status" value="1"/>
</dbReference>
<evidence type="ECO:0000256" key="2">
    <source>
        <dbReference type="ARBA" id="ARBA00022771"/>
    </source>
</evidence>
<dbReference type="PROSITE" id="PS50089">
    <property type="entry name" value="ZF_RING_2"/>
    <property type="match status" value="1"/>
</dbReference>
<proteinExistence type="predicted"/>
<protein>
    <recommendedName>
        <fullName evidence="5">RING-type domain-containing protein</fullName>
    </recommendedName>
</protein>
<dbReference type="SMART" id="SM00184">
    <property type="entry name" value="RING"/>
    <property type="match status" value="1"/>
</dbReference>
<dbReference type="AlphaFoldDB" id="A0A9N8EDD8"/>
<keyword evidence="3" id="KW-0862">Zinc</keyword>
<dbReference type="CDD" id="cd16448">
    <property type="entry name" value="RING-H2"/>
    <property type="match status" value="1"/>
</dbReference>
<dbReference type="PANTHER" id="PTHR45969:SF71">
    <property type="entry name" value="CHROMOSOME UNDETERMINED SCAFFOLD_5, WHOLE GENOME SHOTGUN SEQUENCE"/>
    <property type="match status" value="1"/>
</dbReference>
<dbReference type="EMBL" id="CAICTM010000778">
    <property type="protein sequence ID" value="CAB9516394.1"/>
    <property type="molecule type" value="Genomic_DNA"/>
</dbReference>
<dbReference type="PANTHER" id="PTHR45969">
    <property type="entry name" value="RING ZINC FINGER PROTEIN-RELATED"/>
    <property type="match status" value="1"/>
</dbReference>
<evidence type="ECO:0000256" key="1">
    <source>
        <dbReference type="ARBA" id="ARBA00022723"/>
    </source>
</evidence>
<sequence>MASLQGMPVSVLYEQVIYPQLQAQVGRSFKIAHLKSERGQALNGKLCKVTGFDRDQDQARVHCWLISQEEKKKKLSLKWQNLIPLEANQALENFMTASTPIADDILVPCLERAIQKHDHADRPDLMHRLRLYGNLLQKIRQGTAQDADYCFPCGGGSELLNNAGNFGRVMQLSKPGCYGNESNDMRFMDLGLKGDDQTECAICQDVLRNDTSIVLVTLPCLHVFHKGCIQQWLSSNLGQQNWSCPSCRKTVPGDMSIYCIEYNEQLQRRIDEYPLSGFCIRCMIMIMENNRHEELPIV</sequence>
<organism evidence="6 7">
    <name type="scientific">Seminavis robusta</name>
    <dbReference type="NCBI Taxonomy" id="568900"/>
    <lineage>
        <taxon>Eukaryota</taxon>
        <taxon>Sar</taxon>
        <taxon>Stramenopiles</taxon>
        <taxon>Ochrophyta</taxon>
        <taxon>Bacillariophyta</taxon>
        <taxon>Bacillariophyceae</taxon>
        <taxon>Bacillariophycidae</taxon>
        <taxon>Naviculales</taxon>
        <taxon>Naviculaceae</taxon>
        <taxon>Seminavis</taxon>
    </lineage>
</organism>
<dbReference type="InterPro" id="IPR001841">
    <property type="entry name" value="Znf_RING"/>
</dbReference>
<evidence type="ECO:0000313" key="6">
    <source>
        <dbReference type="EMBL" id="CAB9516394.1"/>
    </source>
</evidence>
<reference evidence="6" key="1">
    <citation type="submission" date="2020-06" db="EMBL/GenBank/DDBJ databases">
        <authorList>
            <consortium name="Plant Systems Biology data submission"/>
        </authorList>
    </citation>
    <scope>NUCLEOTIDE SEQUENCE</scope>
    <source>
        <strain evidence="6">D6</strain>
    </source>
</reference>
<keyword evidence="7" id="KW-1185">Reference proteome</keyword>